<feature type="chain" id="PRO_5013208976" description="Lipoprotein" evidence="2">
    <location>
        <begin position="18"/>
        <end position="185"/>
    </location>
</feature>
<dbReference type="EMBL" id="LVJN01000020">
    <property type="protein sequence ID" value="OSM01537.1"/>
    <property type="molecule type" value="Genomic_DNA"/>
</dbReference>
<reference evidence="3 4" key="1">
    <citation type="journal article" date="2016" name="BMC Genomics">
        <title>Combined genomic and structural analyses of a cultured magnetotactic bacterium reveals its niche adaptation to a dynamic environment.</title>
        <authorList>
            <person name="Araujo A.C."/>
            <person name="Morillo V."/>
            <person name="Cypriano J."/>
            <person name="Teixeira L.C."/>
            <person name="Leao P."/>
            <person name="Lyra S."/>
            <person name="Almeida L.G."/>
            <person name="Bazylinski D.A."/>
            <person name="Vasconcellos A.T."/>
            <person name="Abreu F."/>
            <person name="Lins U."/>
        </authorList>
    </citation>
    <scope>NUCLEOTIDE SEQUENCE [LARGE SCALE GENOMIC DNA]</scope>
    <source>
        <strain evidence="3 4">IT-1</strain>
    </source>
</reference>
<accession>A0A1Y2K1I3</accession>
<feature type="compositionally biased region" description="Pro residues" evidence="1">
    <location>
        <begin position="165"/>
        <end position="185"/>
    </location>
</feature>
<feature type="region of interest" description="Disordered" evidence="1">
    <location>
        <begin position="163"/>
        <end position="185"/>
    </location>
</feature>
<evidence type="ECO:0000256" key="1">
    <source>
        <dbReference type="SAM" id="MobiDB-lite"/>
    </source>
</evidence>
<dbReference type="RefSeq" id="WP_143814837.1">
    <property type="nucleotide sequence ID" value="NZ_LVJN01000020.1"/>
</dbReference>
<evidence type="ECO:0000313" key="4">
    <source>
        <dbReference type="Proteomes" id="UP000194003"/>
    </source>
</evidence>
<protein>
    <recommendedName>
        <fullName evidence="5">Lipoprotein</fullName>
    </recommendedName>
</protein>
<dbReference type="Proteomes" id="UP000194003">
    <property type="component" value="Unassembled WGS sequence"/>
</dbReference>
<proteinExistence type="predicted"/>
<evidence type="ECO:0000313" key="3">
    <source>
        <dbReference type="EMBL" id="OSM01537.1"/>
    </source>
</evidence>
<evidence type="ECO:0008006" key="5">
    <source>
        <dbReference type="Google" id="ProtNLM"/>
    </source>
</evidence>
<organism evidence="3 4">
    <name type="scientific">Magnetofaba australis IT-1</name>
    <dbReference type="NCBI Taxonomy" id="1434232"/>
    <lineage>
        <taxon>Bacteria</taxon>
        <taxon>Pseudomonadati</taxon>
        <taxon>Pseudomonadota</taxon>
        <taxon>Magnetococcia</taxon>
        <taxon>Magnetococcales</taxon>
        <taxon>Magnetococcaceae</taxon>
        <taxon>Magnetofaba</taxon>
    </lineage>
</organism>
<name>A0A1Y2K1I3_9PROT</name>
<dbReference type="OrthoDB" id="6979445at2"/>
<evidence type="ECO:0000256" key="2">
    <source>
        <dbReference type="SAM" id="SignalP"/>
    </source>
</evidence>
<gene>
    <name evidence="3" type="ORF">MAIT1_01532</name>
</gene>
<comment type="caution">
    <text evidence="3">The sequence shown here is derived from an EMBL/GenBank/DDBJ whole genome shotgun (WGS) entry which is preliminary data.</text>
</comment>
<dbReference type="AlphaFoldDB" id="A0A1Y2K1I3"/>
<keyword evidence="4" id="KW-1185">Reference proteome</keyword>
<keyword evidence="2" id="KW-0732">Signal</keyword>
<sequence>MIALAALALGLSSCAMTGGSKKSEDTAVEKEVIQPWDLGGRGKGNFDRVIPFSTTLAQLHNLGIDPQLSNSVHRIDQAQIRAYFDYDPRTRSEQPDGILTCVDAGDRCYGYILQEPLVERHVKKGLLRKKVESEFHVPKYEAVILIMREPVLDESVVTYTRWNDSPPPPPVSFQKPPPPVYFQGQ</sequence>
<feature type="signal peptide" evidence="2">
    <location>
        <begin position="1"/>
        <end position="17"/>
    </location>
</feature>